<name>A0A425XWS1_9BACT</name>
<accession>A0A425XWS1</accession>
<gene>
    <name evidence="1" type="ORF">DWB61_16670</name>
</gene>
<dbReference type="EMBL" id="QQWG01000026">
    <property type="protein sequence ID" value="RRG19088.1"/>
    <property type="molecule type" value="Genomic_DNA"/>
</dbReference>
<dbReference type="AlphaFoldDB" id="A0A425XWS1"/>
<comment type="caution">
    <text evidence="1">The sequence shown here is derived from an EMBL/GenBank/DDBJ whole genome shotgun (WGS) entry which is preliminary data.</text>
</comment>
<dbReference type="OrthoDB" id="1116441at2"/>
<evidence type="ECO:0000313" key="2">
    <source>
        <dbReference type="Proteomes" id="UP000285794"/>
    </source>
</evidence>
<evidence type="ECO:0000313" key="1">
    <source>
        <dbReference type="EMBL" id="RRG19088.1"/>
    </source>
</evidence>
<reference evidence="1 2" key="1">
    <citation type="submission" date="2018-07" db="EMBL/GenBank/DDBJ databases">
        <title>Draft genome sequence of Ancylomarina sp. M1P.</title>
        <authorList>
            <person name="Yadav S."/>
            <person name="Villanueva L."/>
            <person name="Damste J.S.S."/>
        </authorList>
    </citation>
    <scope>NUCLEOTIDE SEQUENCE [LARGE SCALE GENOMIC DNA]</scope>
    <source>
        <strain evidence="1 2">M1P</strain>
    </source>
</reference>
<keyword evidence="2" id="KW-1185">Reference proteome</keyword>
<dbReference type="PROSITE" id="PS51257">
    <property type="entry name" value="PROKAR_LIPOPROTEIN"/>
    <property type="match status" value="1"/>
</dbReference>
<protein>
    <submittedName>
        <fullName evidence="1">Uncharacterized protein</fullName>
    </submittedName>
</protein>
<organism evidence="1 2">
    <name type="scientific">Ancylomarina euxinus</name>
    <dbReference type="NCBI Taxonomy" id="2283627"/>
    <lineage>
        <taxon>Bacteria</taxon>
        <taxon>Pseudomonadati</taxon>
        <taxon>Bacteroidota</taxon>
        <taxon>Bacteroidia</taxon>
        <taxon>Marinilabiliales</taxon>
        <taxon>Marinifilaceae</taxon>
        <taxon>Ancylomarina</taxon>
    </lineage>
</organism>
<dbReference type="RefSeq" id="WP_125032041.1">
    <property type="nucleotide sequence ID" value="NZ_JAPXVP010000023.1"/>
</dbReference>
<sequence length="236" mass="26829">MKSKFILGLGISLGVLSACDNNDSFNVEFDAVGDIYVRCQKIDNVVKYAPVYYAYSNIFMSEAEVAHSDENSPVVTLSKIGENARSFASTPAIEDFSATDINNGNYEFNLISTDLDSLRVTDKLLEERIDPIEITKFEYDAEKHEIDIAWNTVENRDIYHITIATEIDGRIVFSSERLNENKLILKETSRGWDSNYAMKAGTTYTVSVSAYKFENSNQQSGYHINQESVEYREIEW</sequence>
<dbReference type="Proteomes" id="UP000285794">
    <property type="component" value="Unassembled WGS sequence"/>
</dbReference>
<proteinExistence type="predicted"/>